<organism evidence="2 3">
    <name type="scientific">Paracoccus alcaliphilus</name>
    <dbReference type="NCBI Taxonomy" id="34002"/>
    <lineage>
        <taxon>Bacteria</taxon>
        <taxon>Pseudomonadati</taxon>
        <taxon>Pseudomonadota</taxon>
        <taxon>Alphaproteobacteria</taxon>
        <taxon>Rhodobacterales</taxon>
        <taxon>Paracoccaceae</taxon>
        <taxon>Paracoccus</taxon>
    </lineage>
</organism>
<accession>A0A1H8H4H3</accession>
<dbReference type="STRING" id="34002.SAMN04489859_1008107"/>
<dbReference type="AlphaFoldDB" id="A0A1H8H4H3"/>
<gene>
    <name evidence="2" type="ORF">SAMN04489859_1008107</name>
</gene>
<keyword evidence="3" id="KW-1185">Reference proteome</keyword>
<dbReference type="GO" id="GO:0006352">
    <property type="term" value="P:DNA-templated transcription initiation"/>
    <property type="evidence" value="ECO:0007669"/>
    <property type="project" value="InterPro"/>
</dbReference>
<sequence>MTYLWRDQLYDTQREVAEAAGVHKNTVRNHLERYGHLEMLGSPIRPNRKIDREREIFAMRDAGVSLSEIGRRVGVCQQRVSQIIVRAEA</sequence>
<dbReference type="InterPro" id="IPR036388">
    <property type="entry name" value="WH-like_DNA-bd_sf"/>
</dbReference>
<name>A0A1H8H4H3_9RHOB</name>
<dbReference type="EMBL" id="FODE01000008">
    <property type="protein sequence ID" value="SEN50909.1"/>
    <property type="molecule type" value="Genomic_DNA"/>
</dbReference>
<dbReference type="Proteomes" id="UP000199054">
    <property type="component" value="Unassembled WGS sequence"/>
</dbReference>
<dbReference type="InterPro" id="IPR007630">
    <property type="entry name" value="RNA_pol_sigma70_r4"/>
</dbReference>
<dbReference type="Pfam" id="PF04545">
    <property type="entry name" value="Sigma70_r4"/>
    <property type="match status" value="1"/>
</dbReference>
<protein>
    <submittedName>
        <fullName evidence="2">Sigma-70, region 4</fullName>
    </submittedName>
</protein>
<evidence type="ECO:0000259" key="1">
    <source>
        <dbReference type="Pfam" id="PF04545"/>
    </source>
</evidence>
<evidence type="ECO:0000313" key="3">
    <source>
        <dbReference type="Proteomes" id="UP000199054"/>
    </source>
</evidence>
<dbReference type="Gene3D" id="1.10.10.10">
    <property type="entry name" value="Winged helix-like DNA-binding domain superfamily/Winged helix DNA-binding domain"/>
    <property type="match status" value="1"/>
</dbReference>
<feature type="domain" description="RNA polymerase sigma-70 region 4" evidence="1">
    <location>
        <begin position="51"/>
        <end position="87"/>
    </location>
</feature>
<dbReference type="GO" id="GO:0003700">
    <property type="term" value="F:DNA-binding transcription factor activity"/>
    <property type="evidence" value="ECO:0007669"/>
    <property type="project" value="InterPro"/>
</dbReference>
<evidence type="ECO:0000313" key="2">
    <source>
        <dbReference type="EMBL" id="SEN50909.1"/>
    </source>
</evidence>
<dbReference type="RefSeq" id="WP_170851776.1">
    <property type="nucleotide sequence ID" value="NZ_CP067124.1"/>
</dbReference>
<reference evidence="2 3" key="1">
    <citation type="submission" date="2016-10" db="EMBL/GenBank/DDBJ databases">
        <authorList>
            <person name="de Groot N.N."/>
        </authorList>
    </citation>
    <scope>NUCLEOTIDE SEQUENCE [LARGE SCALE GENOMIC DNA]</scope>
    <source>
        <strain evidence="2 3">DSM 8512</strain>
    </source>
</reference>
<proteinExistence type="predicted"/>
<dbReference type="InterPro" id="IPR013324">
    <property type="entry name" value="RNA_pol_sigma_r3/r4-like"/>
</dbReference>
<dbReference type="SUPFAM" id="SSF88659">
    <property type="entry name" value="Sigma3 and sigma4 domains of RNA polymerase sigma factors"/>
    <property type="match status" value="1"/>
</dbReference>